<name>A0ABT5ZTT9_9ACTN</name>
<feature type="domain" description="DJ-1/PfpI" evidence="4">
    <location>
        <begin position="30"/>
        <end position="230"/>
    </location>
</feature>
<keyword evidence="5" id="KW-0315">Glutamine amidotransferase</keyword>
<evidence type="ECO:0000313" key="5">
    <source>
        <dbReference type="EMBL" id="MDF3293242.1"/>
    </source>
</evidence>
<dbReference type="InterPro" id="IPR029062">
    <property type="entry name" value="Class_I_gatase-like"/>
</dbReference>
<dbReference type="Proteomes" id="UP001216579">
    <property type="component" value="Unassembled WGS sequence"/>
</dbReference>
<dbReference type="SUPFAM" id="SSF52317">
    <property type="entry name" value="Class I glutamine amidotransferase-like"/>
    <property type="match status" value="1"/>
</dbReference>
<dbReference type="InterPro" id="IPR002818">
    <property type="entry name" value="DJ-1/PfpI"/>
</dbReference>
<protein>
    <submittedName>
        <fullName evidence="5">Type 1 glutamine amidotransferase domain-containing protein</fullName>
    </submittedName>
</protein>
<gene>
    <name evidence="5" type="ORF">P3G67_29320</name>
</gene>
<sequence>MTRVLFAVSGSDYWTLKDGTKHPCGFWPEELVVPHEIFRDAGFDIVAAAPGGVRPTADEAGFSAAVNGGSEEPGKRFRAYLEGISAELDSPVDLDAADAADYDAVFVPGGHGPMEDLARSEPFGALVAAFTAAGKPVAAVCHGPAAFLPARAATGEWLFAGRRVTGFSNEEEAAMGFADQAPWLLEDRLTDGGGAYERSGAAFEGHVVSDGNLHTGQNPASSAPLAERLVALLSAPAAPLGEG</sequence>
<evidence type="ECO:0000259" key="4">
    <source>
        <dbReference type="Pfam" id="PF01965"/>
    </source>
</evidence>
<dbReference type="CDD" id="cd03141">
    <property type="entry name" value="GATase1_Hsp31_like"/>
    <property type="match status" value="1"/>
</dbReference>
<dbReference type="Gene3D" id="3.40.50.880">
    <property type="match status" value="1"/>
</dbReference>
<dbReference type="PANTHER" id="PTHR48094">
    <property type="entry name" value="PROTEIN/NUCLEIC ACID DEGLYCASE DJ-1-RELATED"/>
    <property type="match status" value="1"/>
</dbReference>
<proteinExistence type="inferred from homology"/>
<accession>A0ABT5ZTT9</accession>
<evidence type="ECO:0000256" key="3">
    <source>
        <dbReference type="ARBA" id="ARBA00038493"/>
    </source>
</evidence>
<comment type="similarity">
    <text evidence="3">Belongs to the peptidase C56 family. HSP31-like subfamily.</text>
</comment>
<evidence type="ECO:0000313" key="6">
    <source>
        <dbReference type="Proteomes" id="UP001216579"/>
    </source>
</evidence>
<dbReference type="InterPro" id="IPR050325">
    <property type="entry name" value="Prot/Nucl_acid_deglycase"/>
</dbReference>
<evidence type="ECO:0000256" key="2">
    <source>
        <dbReference type="ARBA" id="ARBA00023239"/>
    </source>
</evidence>
<evidence type="ECO:0000256" key="1">
    <source>
        <dbReference type="ARBA" id="ARBA00023016"/>
    </source>
</evidence>
<dbReference type="RefSeq" id="WP_276096181.1">
    <property type="nucleotide sequence ID" value="NZ_JARJBC010000024.1"/>
</dbReference>
<dbReference type="Pfam" id="PF01965">
    <property type="entry name" value="DJ-1_PfpI"/>
    <property type="match status" value="1"/>
</dbReference>
<keyword evidence="2" id="KW-0456">Lyase</keyword>
<reference evidence="5 6" key="1">
    <citation type="submission" date="2023-03" db="EMBL/GenBank/DDBJ databases">
        <title>Draft genome sequence of Streptomyces sp. RB6PN23 isolated from peat swamp forest in Thailand.</title>
        <authorList>
            <person name="Klaysubun C."/>
            <person name="Duangmal K."/>
        </authorList>
    </citation>
    <scope>NUCLEOTIDE SEQUENCE [LARGE SCALE GENOMIC DNA]</scope>
    <source>
        <strain evidence="5 6">RB6PN23</strain>
    </source>
</reference>
<dbReference type="PANTHER" id="PTHR48094:SF11">
    <property type="entry name" value="GLUTATHIONE-INDEPENDENT GLYOXALASE HSP31-RELATED"/>
    <property type="match status" value="1"/>
</dbReference>
<dbReference type="EMBL" id="JARJBC010000024">
    <property type="protein sequence ID" value="MDF3293242.1"/>
    <property type="molecule type" value="Genomic_DNA"/>
</dbReference>
<comment type="caution">
    <text evidence="5">The sequence shown here is derived from an EMBL/GenBank/DDBJ whole genome shotgun (WGS) entry which is preliminary data.</text>
</comment>
<organism evidence="5 6">
    <name type="scientific">Streptomyces silvisoli</name>
    <dbReference type="NCBI Taxonomy" id="3034235"/>
    <lineage>
        <taxon>Bacteria</taxon>
        <taxon>Bacillati</taxon>
        <taxon>Actinomycetota</taxon>
        <taxon>Actinomycetes</taxon>
        <taxon>Kitasatosporales</taxon>
        <taxon>Streptomycetaceae</taxon>
        <taxon>Streptomyces</taxon>
    </lineage>
</organism>
<keyword evidence="1" id="KW-0346">Stress response</keyword>
<keyword evidence="6" id="KW-1185">Reference proteome</keyword>